<feature type="compositionally biased region" description="Basic and acidic residues" evidence="1">
    <location>
        <begin position="24"/>
        <end position="44"/>
    </location>
</feature>
<name>M1C8B6_SOLTU</name>
<dbReference type="HOGENOM" id="CLU_2626748_0_0_1"/>
<keyword evidence="3" id="KW-1185">Reference proteome</keyword>
<proteinExistence type="predicted"/>
<reference evidence="2" key="2">
    <citation type="submission" date="2015-06" db="UniProtKB">
        <authorList>
            <consortium name="EnsemblPlants"/>
        </authorList>
    </citation>
    <scope>IDENTIFICATION</scope>
    <source>
        <strain evidence="2">DM1-3 516 R44</strain>
    </source>
</reference>
<evidence type="ECO:0000313" key="3">
    <source>
        <dbReference type="Proteomes" id="UP000011115"/>
    </source>
</evidence>
<protein>
    <submittedName>
        <fullName evidence="2">Uncharacterized protein</fullName>
    </submittedName>
</protein>
<dbReference type="AlphaFoldDB" id="M1C8B6"/>
<dbReference type="Proteomes" id="UP000011115">
    <property type="component" value="Unassembled WGS sequence"/>
</dbReference>
<sequence>MDFAASSPVELHRRWGGCCKRRERGREDRRNRGGKEKRKEGRGREGRHRLCWPRQSGFAGKEEKRKSGAALFFGEEEE</sequence>
<dbReference type="InParanoid" id="M1C8B6"/>
<accession>M1C8B6</accession>
<evidence type="ECO:0000313" key="2">
    <source>
        <dbReference type="EnsemblPlants" id="PGSC0003DMT400061961"/>
    </source>
</evidence>
<organism evidence="2 3">
    <name type="scientific">Solanum tuberosum</name>
    <name type="common">Potato</name>
    <dbReference type="NCBI Taxonomy" id="4113"/>
    <lineage>
        <taxon>Eukaryota</taxon>
        <taxon>Viridiplantae</taxon>
        <taxon>Streptophyta</taxon>
        <taxon>Embryophyta</taxon>
        <taxon>Tracheophyta</taxon>
        <taxon>Spermatophyta</taxon>
        <taxon>Magnoliopsida</taxon>
        <taxon>eudicotyledons</taxon>
        <taxon>Gunneridae</taxon>
        <taxon>Pentapetalae</taxon>
        <taxon>asterids</taxon>
        <taxon>lamiids</taxon>
        <taxon>Solanales</taxon>
        <taxon>Solanaceae</taxon>
        <taxon>Solanoideae</taxon>
        <taxon>Solaneae</taxon>
        <taxon>Solanum</taxon>
    </lineage>
</organism>
<dbReference type="PaxDb" id="4113-PGSC0003DMT400061961"/>
<reference evidence="3" key="1">
    <citation type="journal article" date="2011" name="Nature">
        <title>Genome sequence and analysis of the tuber crop potato.</title>
        <authorList>
            <consortium name="The Potato Genome Sequencing Consortium"/>
        </authorList>
    </citation>
    <scope>NUCLEOTIDE SEQUENCE [LARGE SCALE GENOMIC DNA]</scope>
    <source>
        <strain evidence="3">cv. DM1-3 516 R44</strain>
    </source>
</reference>
<dbReference type="EnsemblPlants" id="PGSC0003DMT400061961">
    <property type="protein sequence ID" value="PGSC0003DMT400061961"/>
    <property type="gene ID" value="PGSC0003DMG400024116"/>
</dbReference>
<dbReference type="Gramene" id="PGSC0003DMT400061961">
    <property type="protein sequence ID" value="PGSC0003DMT400061961"/>
    <property type="gene ID" value="PGSC0003DMG400024116"/>
</dbReference>
<feature type="region of interest" description="Disordered" evidence="1">
    <location>
        <begin position="24"/>
        <end position="78"/>
    </location>
</feature>
<evidence type="ECO:0000256" key="1">
    <source>
        <dbReference type="SAM" id="MobiDB-lite"/>
    </source>
</evidence>